<evidence type="ECO:0000256" key="6">
    <source>
        <dbReference type="PIRSR" id="PIRSR630616-1"/>
    </source>
</evidence>
<dbReference type="Proteomes" id="UP000041254">
    <property type="component" value="Unassembled WGS sequence"/>
</dbReference>
<feature type="domain" description="Protein kinase" evidence="10">
    <location>
        <begin position="327"/>
        <end position="588"/>
    </location>
</feature>
<feature type="cross-link" description="Glycyl lysine isopeptide (Lys-Gly) (interchain with G-Cter in SUMO2)" evidence="8">
    <location>
        <position position="457"/>
    </location>
</feature>
<feature type="region of interest" description="Disordered" evidence="9">
    <location>
        <begin position="100"/>
        <end position="161"/>
    </location>
</feature>
<dbReference type="InParanoid" id="A0A0G4F2L4"/>
<dbReference type="InterPro" id="IPR000719">
    <property type="entry name" value="Prot_kinase_dom"/>
</dbReference>
<keyword evidence="3 7" id="KW-0547">Nucleotide-binding</keyword>
<evidence type="ECO:0000313" key="11">
    <source>
        <dbReference type="EMBL" id="CEM06072.1"/>
    </source>
</evidence>
<dbReference type="PROSITE" id="PS50011">
    <property type="entry name" value="PROTEIN_KINASE_DOM"/>
    <property type="match status" value="1"/>
</dbReference>
<evidence type="ECO:0000256" key="9">
    <source>
        <dbReference type="SAM" id="MobiDB-lite"/>
    </source>
</evidence>
<dbReference type="InterPro" id="IPR008271">
    <property type="entry name" value="Ser/Thr_kinase_AS"/>
</dbReference>
<evidence type="ECO:0000313" key="12">
    <source>
        <dbReference type="Proteomes" id="UP000041254"/>
    </source>
</evidence>
<dbReference type="VEuPathDB" id="CryptoDB:Vbra_5566"/>
<dbReference type="SMART" id="SM00220">
    <property type="entry name" value="S_TKc"/>
    <property type="match status" value="1"/>
</dbReference>
<keyword evidence="2" id="KW-0808">Transferase</keyword>
<feature type="binding site" evidence="7">
    <location>
        <begin position="459"/>
        <end position="460"/>
    </location>
    <ligand>
        <name>ATP</name>
        <dbReference type="ChEBI" id="CHEBI:30616"/>
    </ligand>
</feature>
<feature type="compositionally biased region" description="Polar residues" evidence="9">
    <location>
        <begin position="317"/>
        <end position="331"/>
    </location>
</feature>
<sequence length="658" mass="72252">MCPSPPTIGTRRERRVLVLHRIPHDRCRDCSNEEEEKSIVTQHTGQDGIGTEGLEFGGFDLESPRVLHRGFQSTVCLCKSKKRKPRSRTQSDYSDLHKHMETQHQQRGGEGQGQTVQSDGGSSMARDSGGRSGQGAMVGDGVRREPGRTLPGISEKAKYSTDMEEEEGDVCGMDICAVCGGRDTAPNPSRSRRHNYLHSSRHRGAASNEDISPSRQHQSHSRQAAAGVAPAGRRHRPPSGDLGNGLDALPEGEETPTSTADVESPCCVCPHSHAHHHPSAPPPLDVSPSRREVSSASSVERTAPPFPPPPDQPLPRSRSQSHSMSPVQPSCTAGEVGSDPRFPMADDYDEEMAPEQVVLKVVDKHKLGSREELIRAEREVQMLRRLHHDRILPLLKSLETDAEISMLFEYAPLGDLHKLASYGTRTVPEREVRKLCHQLLEALVYLHRQRIVHADLKPENLLLFEDADSDTLHIKLCDFGLAQQIPASGWIAHDGIRGTQGYLAPELLLGQSYNEKIDIWALGIIVYTLIAGYEPFYPSSDCLHSDVEFDERYWSSVSDECKDFLGGALSRNVSRRLSAEGAIAHGWFHCAAMDTPSGHALMPEGSGTGGTRPSQPALNPNLWLPPQGCHGHRLRFGSWVDDDTSSGDSRARKAVSSS</sequence>
<evidence type="ECO:0000256" key="7">
    <source>
        <dbReference type="PIRSR" id="PIRSR630616-2"/>
    </source>
</evidence>
<protein>
    <recommendedName>
        <fullName evidence="10">Protein kinase domain-containing protein</fullName>
    </recommendedName>
</protein>
<feature type="binding site" evidence="7">
    <location>
        <begin position="409"/>
        <end position="411"/>
    </location>
    <ligand>
        <name>ATP</name>
        <dbReference type="ChEBI" id="CHEBI:30616"/>
    </ligand>
</feature>
<dbReference type="GO" id="GO:0005524">
    <property type="term" value="F:ATP binding"/>
    <property type="evidence" value="ECO:0007669"/>
    <property type="project" value="UniProtKB-KW"/>
</dbReference>
<accession>A0A0G4F2L4</accession>
<dbReference type="EMBL" id="CDMY01000366">
    <property type="protein sequence ID" value="CEM06072.1"/>
    <property type="molecule type" value="Genomic_DNA"/>
</dbReference>
<keyword evidence="5 7" id="KW-0067">ATP-binding</keyword>
<dbReference type="PANTHER" id="PTHR24350">
    <property type="entry name" value="SERINE/THREONINE-PROTEIN KINASE IAL-RELATED"/>
    <property type="match status" value="1"/>
</dbReference>
<dbReference type="InterPro" id="IPR030616">
    <property type="entry name" value="Aur-like"/>
</dbReference>
<evidence type="ECO:0000256" key="8">
    <source>
        <dbReference type="PIRSR" id="PIRSR630616-3"/>
    </source>
</evidence>
<reference evidence="11 12" key="1">
    <citation type="submission" date="2014-11" db="EMBL/GenBank/DDBJ databases">
        <authorList>
            <person name="Zhu J."/>
            <person name="Qi W."/>
            <person name="Song R."/>
        </authorList>
    </citation>
    <scope>NUCLEOTIDE SEQUENCE [LARGE SCALE GENOMIC DNA]</scope>
</reference>
<dbReference type="OMA" id="PICHREI"/>
<dbReference type="SUPFAM" id="SSF56112">
    <property type="entry name" value="Protein kinase-like (PK-like)"/>
    <property type="match status" value="1"/>
</dbReference>
<proteinExistence type="predicted"/>
<name>A0A0G4F2L4_VITBC</name>
<evidence type="ECO:0000256" key="3">
    <source>
        <dbReference type="ARBA" id="ARBA00022741"/>
    </source>
</evidence>
<organism evidence="11 12">
    <name type="scientific">Vitrella brassicaformis (strain CCMP3155)</name>
    <dbReference type="NCBI Taxonomy" id="1169540"/>
    <lineage>
        <taxon>Eukaryota</taxon>
        <taxon>Sar</taxon>
        <taxon>Alveolata</taxon>
        <taxon>Colpodellida</taxon>
        <taxon>Vitrellaceae</taxon>
        <taxon>Vitrella</taxon>
    </lineage>
</organism>
<feature type="active site" description="Proton acceptor" evidence="6">
    <location>
        <position position="455"/>
    </location>
</feature>
<evidence type="ECO:0000256" key="1">
    <source>
        <dbReference type="ARBA" id="ARBA00022527"/>
    </source>
</evidence>
<feature type="binding site" evidence="7">
    <location>
        <position position="360"/>
    </location>
    <ligand>
        <name>ATP</name>
        <dbReference type="ChEBI" id="CHEBI:30616"/>
    </ligand>
</feature>
<dbReference type="Pfam" id="PF00069">
    <property type="entry name" value="Pkinase"/>
    <property type="match status" value="1"/>
</dbReference>
<gene>
    <name evidence="11" type="ORF">Vbra_5566</name>
</gene>
<keyword evidence="1" id="KW-0723">Serine/threonine-protein kinase</keyword>
<dbReference type="AlphaFoldDB" id="A0A0G4F2L4"/>
<keyword evidence="12" id="KW-1185">Reference proteome</keyword>
<dbReference type="STRING" id="1169540.A0A0G4F2L4"/>
<dbReference type="OrthoDB" id="1738954at2759"/>
<dbReference type="InterPro" id="IPR011009">
    <property type="entry name" value="Kinase-like_dom_sf"/>
</dbReference>
<dbReference type="Gene3D" id="1.10.510.10">
    <property type="entry name" value="Transferase(Phosphotransferase) domain 1"/>
    <property type="match status" value="1"/>
</dbReference>
<dbReference type="PROSITE" id="PS00108">
    <property type="entry name" value="PROTEIN_KINASE_ST"/>
    <property type="match status" value="1"/>
</dbReference>
<feature type="compositionally biased region" description="Basic residues" evidence="9">
    <location>
        <begin position="190"/>
        <end position="204"/>
    </location>
</feature>
<keyword evidence="4" id="KW-0418">Kinase</keyword>
<feature type="binding site" evidence="7">
    <location>
        <position position="478"/>
    </location>
    <ligand>
        <name>ATP</name>
        <dbReference type="ChEBI" id="CHEBI:30616"/>
    </ligand>
</feature>
<feature type="region of interest" description="Disordered" evidence="9">
    <location>
        <begin position="182"/>
        <end position="346"/>
    </location>
</feature>
<evidence type="ECO:0000256" key="2">
    <source>
        <dbReference type="ARBA" id="ARBA00022679"/>
    </source>
</evidence>
<feature type="compositionally biased region" description="Pro residues" evidence="9">
    <location>
        <begin position="304"/>
        <end position="313"/>
    </location>
</feature>
<dbReference type="GO" id="GO:0004674">
    <property type="term" value="F:protein serine/threonine kinase activity"/>
    <property type="evidence" value="ECO:0007669"/>
    <property type="project" value="UniProtKB-KW"/>
</dbReference>
<evidence type="ECO:0000256" key="4">
    <source>
        <dbReference type="ARBA" id="ARBA00022777"/>
    </source>
</evidence>
<evidence type="ECO:0000256" key="5">
    <source>
        <dbReference type="ARBA" id="ARBA00022840"/>
    </source>
</evidence>
<evidence type="ECO:0000259" key="10">
    <source>
        <dbReference type="PROSITE" id="PS50011"/>
    </source>
</evidence>
<feature type="region of interest" description="Disordered" evidence="9">
    <location>
        <begin position="602"/>
        <end position="622"/>
    </location>
</feature>